<dbReference type="PROSITE" id="PS51257">
    <property type="entry name" value="PROKAR_LIPOPROTEIN"/>
    <property type="match status" value="1"/>
</dbReference>
<comment type="caution">
    <text evidence="2">The sequence shown here is derived from an EMBL/GenBank/DDBJ whole genome shotgun (WGS) entry which is preliminary data.</text>
</comment>
<sequence>MSSRSFLSAAVLGLSLFVSVVGCGEEPSAGEESDFLGQSESPLWTAFTSEESPPVSCIGARLVAGVACTGRFCDNVAIDCVALSGLVLRSSSSSTPFFSEEGTHEGVCSGNEWMVGLQCHGDFCDNISLRCQDTNMRPVDCMWTTNQMSEENSPFQVGSIGRPGFFIRGMRCFGSNCDNKTFNICRPVVAG</sequence>
<keyword evidence="3" id="KW-1185">Reference proteome</keyword>
<keyword evidence="1" id="KW-0732">Signal</keyword>
<accession>A0A848LJE2</accession>
<protein>
    <recommendedName>
        <fullName evidence="4">Lipoprotein</fullName>
    </recommendedName>
</protein>
<name>A0A848LJE2_9BACT</name>
<organism evidence="2 3">
    <name type="scientific">Pyxidicoccus fallax</name>
    <dbReference type="NCBI Taxonomy" id="394095"/>
    <lineage>
        <taxon>Bacteria</taxon>
        <taxon>Pseudomonadati</taxon>
        <taxon>Myxococcota</taxon>
        <taxon>Myxococcia</taxon>
        <taxon>Myxococcales</taxon>
        <taxon>Cystobacterineae</taxon>
        <taxon>Myxococcaceae</taxon>
        <taxon>Pyxidicoccus</taxon>
    </lineage>
</organism>
<dbReference type="EMBL" id="JABBJJ010000112">
    <property type="protein sequence ID" value="NMO17843.1"/>
    <property type="molecule type" value="Genomic_DNA"/>
</dbReference>
<evidence type="ECO:0000313" key="2">
    <source>
        <dbReference type="EMBL" id="NMO17843.1"/>
    </source>
</evidence>
<evidence type="ECO:0000256" key="1">
    <source>
        <dbReference type="SAM" id="SignalP"/>
    </source>
</evidence>
<feature type="chain" id="PRO_5032796971" description="Lipoprotein" evidence="1">
    <location>
        <begin position="24"/>
        <end position="191"/>
    </location>
</feature>
<dbReference type="RefSeq" id="WP_169347123.1">
    <property type="nucleotide sequence ID" value="NZ_JABBJJ010000112.1"/>
</dbReference>
<reference evidence="2 3" key="1">
    <citation type="submission" date="2020-04" db="EMBL/GenBank/DDBJ databases">
        <title>Draft genome of Pyxidicoccus fallax type strain.</title>
        <authorList>
            <person name="Whitworth D.E."/>
        </authorList>
    </citation>
    <scope>NUCLEOTIDE SEQUENCE [LARGE SCALE GENOMIC DNA]</scope>
    <source>
        <strain evidence="2 3">DSM 14698</strain>
    </source>
</reference>
<dbReference type="AlphaFoldDB" id="A0A848LJE2"/>
<proteinExistence type="predicted"/>
<dbReference type="Proteomes" id="UP000518300">
    <property type="component" value="Unassembled WGS sequence"/>
</dbReference>
<evidence type="ECO:0008006" key="4">
    <source>
        <dbReference type="Google" id="ProtNLM"/>
    </source>
</evidence>
<feature type="signal peptide" evidence="1">
    <location>
        <begin position="1"/>
        <end position="23"/>
    </location>
</feature>
<gene>
    <name evidence="2" type="ORF">HG543_23730</name>
</gene>
<evidence type="ECO:0000313" key="3">
    <source>
        <dbReference type="Proteomes" id="UP000518300"/>
    </source>
</evidence>